<evidence type="ECO:0000259" key="7">
    <source>
        <dbReference type="Pfam" id="PF00892"/>
    </source>
</evidence>
<name>A0ABP7DTY4_9MICC</name>
<dbReference type="PANTHER" id="PTHR32322">
    <property type="entry name" value="INNER MEMBRANE TRANSPORTER"/>
    <property type="match status" value="1"/>
</dbReference>
<feature type="transmembrane region" description="Helical" evidence="6">
    <location>
        <begin position="69"/>
        <end position="87"/>
    </location>
</feature>
<dbReference type="Gene3D" id="1.10.3730.20">
    <property type="match status" value="1"/>
</dbReference>
<organism evidence="8 9">
    <name type="scientific">Zhihengliuella alba</name>
    <dbReference type="NCBI Taxonomy" id="547018"/>
    <lineage>
        <taxon>Bacteria</taxon>
        <taxon>Bacillati</taxon>
        <taxon>Actinomycetota</taxon>
        <taxon>Actinomycetes</taxon>
        <taxon>Micrococcales</taxon>
        <taxon>Micrococcaceae</taxon>
        <taxon>Zhihengliuella</taxon>
    </lineage>
</organism>
<feature type="transmembrane region" description="Helical" evidence="6">
    <location>
        <begin position="35"/>
        <end position="57"/>
    </location>
</feature>
<feature type="transmembrane region" description="Helical" evidence="6">
    <location>
        <begin position="219"/>
        <end position="241"/>
    </location>
</feature>
<gene>
    <name evidence="8" type="ORF">GCM10022377_22310</name>
</gene>
<feature type="domain" description="EamA" evidence="7">
    <location>
        <begin position="159"/>
        <end position="291"/>
    </location>
</feature>
<feature type="domain" description="EamA" evidence="7">
    <location>
        <begin position="7"/>
        <end position="139"/>
    </location>
</feature>
<dbReference type="SUPFAM" id="SSF103481">
    <property type="entry name" value="Multidrug resistance efflux transporter EmrE"/>
    <property type="match status" value="1"/>
</dbReference>
<keyword evidence="5 6" id="KW-0472">Membrane</keyword>
<evidence type="ECO:0000256" key="5">
    <source>
        <dbReference type="ARBA" id="ARBA00023136"/>
    </source>
</evidence>
<keyword evidence="3 6" id="KW-0812">Transmembrane</keyword>
<evidence type="ECO:0000313" key="8">
    <source>
        <dbReference type="EMBL" id="GAA3708011.1"/>
    </source>
</evidence>
<evidence type="ECO:0000256" key="1">
    <source>
        <dbReference type="ARBA" id="ARBA00004141"/>
    </source>
</evidence>
<feature type="transmembrane region" description="Helical" evidence="6">
    <location>
        <begin position="248"/>
        <end position="268"/>
    </location>
</feature>
<sequence>MSQGARSGVMLLVVTSVLWGTTGTAASFAQGVSPLAIGAVSLGVGGLLQGAIALGAIRAARQALRAHRRTVIVGALGVAVYPLAFYSSMDLGGVALGTVISLGSAPIASGVLERVVDGVRLTSRWWCAAVLGIAGCALLGSAEAAQSGQAGGISVASSVALGLLAGASYAAYSWSAGRLMSAGLPRRAAMGSVFAAGGLLLLPVLLALGAPLLATTQNVLVATYLALIPMFVGYVLFGVALSRVPASTATTVTLLEPAVAAMLAVLVVGEHVTIPGWVGMALIAAGLLVLVAVPHRAAPPPRPARSSGPHVV</sequence>
<reference evidence="9" key="1">
    <citation type="journal article" date="2019" name="Int. J. Syst. Evol. Microbiol.">
        <title>The Global Catalogue of Microorganisms (GCM) 10K type strain sequencing project: providing services to taxonomists for standard genome sequencing and annotation.</title>
        <authorList>
            <consortium name="The Broad Institute Genomics Platform"/>
            <consortium name="The Broad Institute Genome Sequencing Center for Infectious Disease"/>
            <person name="Wu L."/>
            <person name="Ma J."/>
        </authorList>
    </citation>
    <scope>NUCLEOTIDE SEQUENCE [LARGE SCALE GENOMIC DNA]</scope>
    <source>
        <strain evidence="9">JCM 16961</strain>
    </source>
</reference>
<comment type="similarity">
    <text evidence="2">Belongs to the EamA transporter family.</text>
</comment>
<dbReference type="InterPro" id="IPR000620">
    <property type="entry name" value="EamA_dom"/>
</dbReference>
<evidence type="ECO:0000256" key="4">
    <source>
        <dbReference type="ARBA" id="ARBA00022989"/>
    </source>
</evidence>
<evidence type="ECO:0000256" key="2">
    <source>
        <dbReference type="ARBA" id="ARBA00007362"/>
    </source>
</evidence>
<dbReference type="Proteomes" id="UP001501536">
    <property type="component" value="Unassembled WGS sequence"/>
</dbReference>
<protein>
    <submittedName>
        <fullName evidence="8">EamA family transporter</fullName>
    </submittedName>
</protein>
<feature type="transmembrane region" description="Helical" evidence="6">
    <location>
        <begin position="93"/>
        <end position="113"/>
    </location>
</feature>
<comment type="caution">
    <text evidence="8">The sequence shown here is derived from an EMBL/GenBank/DDBJ whole genome shotgun (WGS) entry which is preliminary data.</text>
</comment>
<dbReference type="InterPro" id="IPR050638">
    <property type="entry name" value="AA-Vitamin_Transporters"/>
</dbReference>
<feature type="transmembrane region" description="Helical" evidence="6">
    <location>
        <begin position="151"/>
        <end position="172"/>
    </location>
</feature>
<dbReference type="PANTHER" id="PTHR32322:SF2">
    <property type="entry name" value="EAMA DOMAIN-CONTAINING PROTEIN"/>
    <property type="match status" value="1"/>
</dbReference>
<dbReference type="RefSeq" id="WP_344884410.1">
    <property type="nucleotide sequence ID" value="NZ_BAABCJ010000005.1"/>
</dbReference>
<feature type="transmembrane region" description="Helical" evidence="6">
    <location>
        <begin position="125"/>
        <end position="145"/>
    </location>
</feature>
<accession>A0ABP7DTY4</accession>
<feature type="transmembrane region" description="Helical" evidence="6">
    <location>
        <begin position="274"/>
        <end position="293"/>
    </location>
</feature>
<dbReference type="InterPro" id="IPR037185">
    <property type="entry name" value="EmrE-like"/>
</dbReference>
<dbReference type="Pfam" id="PF00892">
    <property type="entry name" value="EamA"/>
    <property type="match status" value="2"/>
</dbReference>
<evidence type="ECO:0000256" key="6">
    <source>
        <dbReference type="SAM" id="Phobius"/>
    </source>
</evidence>
<feature type="transmembrane region" description="Helical" evidence="6">
    <location>
        <begin position="193"/>
        <end position="213"/>
    </location>
</feature>
<keyword evidence="9" id="KW-1185">Reference proteome</keyword>
<evidence type="ECO:0000256" key="3">
    <source>
        <dbReference type="ARBA" id="ARBA00022692"/>
    </source>
</evidence>
<keyword evidence="4 6" id="KW-1133">Transmembrane helix</keyword>
<proteinExistence type="inferred from homology"/>
<comment type="subcellular location">
    <subcellularLocation>
        <location evidence="1">Membrane</location>
        <topology evidence="1">Multi-pass membrane protein</topology>
    </subcellularLocation>
</comment>
<dbReference type="EMBL" id="BAABCJ010000005">
    <property type="protein sequence ID" value="GAA3708011.1"/>
    <property type="molecule type" value="Genomic_DNA"/>
</dbReference>
<evidence type="ECO:0000313" key="9">
    <source>
        <dbReference type="Proteomes" id="UP001501536"/>
    </source>
</evidence>